<evidence type="ECO:0000313" key="1">
    <source>
        <dbReference type="EMBL" id="CAB4712138.1"/>
    </source>
</evidence>
<accession>A0A6J6QT43</accession>
<name>A0A6J6QT43_9ZZZZ</name>
<reference evidence="1" key="1">
    <citation type="submission" date="2020-05" db="EMBL/GenBank/DDBJ databases">
        <authorList>
            <person name="Chiriac C."/>
            <person name="Salcher M."/>
            <person name="Ghai R."/>
            <person name="Kavagutti S V."/>
        </authorList>
    </citation>
    <scope>NUCLEOTIDE SEQUENCE</scope>
</reference>
<dbReference type="AlphaFoldDB" id="A0A6J6QT43"/>
<organism evidence="1">
    <name type="scientific">freshwater metagenome</name>
    <dbReference type="NCBI Taxonomy" id="449393"/>
    <lineage>
        <taxon>unclassified sequences</taxon>
        <taxon>metagenomes</taxon>
        <taxon>ecological metagenomes</taxon>
    </lineage>
</organism>
<proteinExistence type="predicted"/>
<sequence length="102" mass="10418">MSGNVNERTTVIVWRGLVGSSLGEASGGSTTLVHLPSVVRDFGEADDSERLVSALTASAFVLIALSEPEGRLDAPCGVCVVAGHDVCVGLECDADVCVAESL</sequence>
<dbReference type="EMBL" id="CAEZXX010000077">
    <property type="protein sequence ID" value="CAB4712138.1"/>
    <property type="molecule type" value="Genomic_DNA"/>
</dbReference>
<protein>
    <submittedName>
        <fullName evidence="1">Unannotated protein</fullName>
    </submittedName>
</protein>
<gene>
    <name evidence="1" type="ORF">UFOPK2602_01222</name>
</gene>